<comment type="caution">
    <text evidence="5">The sequence shown here is derived from an EMBL/GenBank/DDBJ whole genome shotgun (WGS) entry which is preliminary data.</text>
</comment>
<accession>A0A2P7QF44</accession>
<comment type="pathway">
    <text evidence="2">Purine metabolism; ppGpp biosynthesis; ppGpp from GTP: step 2/2.</text>
</comment>
<dbReference type="InterPro" id="IPR043129">
    <property type="entry name" value="ATPase_NBD"/>
</dbReference>
<evidence type="ECO:0000256" key="1">
    <source>
        <dbReference type="ARBA" id="ARBA00022801"/>
    </source>
</evidence>
<dbReference type="PIRSF" id="PIRSF001267">
    <property type="entry name" value="Pyrophosphatase_GppA_Ppx"/>
    <property type="match status" value="1"/>
</dbReference>
<dbReference type="FunFam" id="3.30.420.40:FF:000023">
    <property type="entry name" value="Guanosine-5'-triphosphate,3'-diphosphate pyrophosphatase"/>
    <property type="match status" value="1"/>
</dbReference>
<dbReference type="InterPro" id="IPR030673">
    <property type="entry name" value="PyroPPase_GppA_Ppx"/>
</dbReference>
<evidence type="ECO:0000259" key="4">
    <source>
        <dbReference type="Pfam" id="PF21447"/>
    </source>
</evidence>
<evidence type="ECO:0000313" key="6">
    <source>
        <dbReference type="Proteomes" id="UP000242181"/>
    </source>
</evidence>
<protein>
    <recommendedName>
        <fullName evidence="2">Guanosine-5'-triphosphate,3'-diphosphate pyrophosphatase</fullName>
        <ecNumber evidence="2">3.6.1.40</ecNumber>
    </recommendedName>
    <alternativeName>
        <fullName evidence="2">Guanosine pentaphosphate phosphohydrolase</fullName>
    </alternativeName>
    <alternativeName>
        <fullName evidence="2">pppGpp-5'-phosphohydrolase</fullName>
    </alternativeName>
</protein>
<dbReference type="OrthoDB" id="9793035at2"/>
<dbReference type="GO" id="GO:0015974">
    <property type="term" value="P:guanosine pentaphosphate catabolic process"/>
    <property type="evidence" value="ECO:0007669"/>
    <property type="project" value="InterPro"/>
</dbReference>
<comment type="function">
    <text evidence="2">Catalyzes the conversion of pppGpp to ppGpp. Guanosine pentaphosphate (pppGpp) is a cytoplasmic signaling molecule which together with ppGpp controls the 'stringent response', an adaptive process that allows bacteria to respond to amino acid starvation, resulting in the coordinated regulation of numerous cellular activities.</text>
</comment>
<name>A0A2P7QF44_9GAMM</name>
<dbReference type="Gene3D" id="1.10.3210.10">
    <property type="entry name" value="Hypothetical protein af1432"/>
    <property type="match status" value="1"/>
</dbReference>
<reference evidence="5 6" key="1">
    <citation type="submission" date="2018-03" db="EMBL/GenBank/DDBJ databases">
        <title>The draft genome of Zobellella taiwanensis JCM 13381.</title>
        <authorList>
            <person name="Liu L."/>
            <person name="Li L."/>
            <person name="Wang T."/>
            <person name="Zhang X."/>
            <person name="Liang L."/>
        </authorList>
    </citation>
    <scope>NUCLEOTIDE SEQUENCE [LARGE SCALE GENOMIC DNA]</scope>
    <source>
        <strain evidence="5 6">JCM 13381</strain>
    </source>
</reference>
<dbReference type="HAMAP" id="MF_01550">
    <property type="entry name" value="GppA"/>
    <property type="match status" value="1"/>
</dbReference>
<dbReference type="AlphaFoldDB" id="A0A2P7QF44"/>
<dbReference type="FunFam" id="3.30.420.150:FF:000001">
    <property type="entry name" value="Guanosine-5'-triphosphate,3'-diphosphate pyrophosphatase"/>
    <property type="match status" value="1"/>
</dbReference>
<dbReference type="InterPro" id="IPR003695">
    <property type="entry name" value="Ppx_GppA_N"/>
</dbReference>
<dbReference type="GO" id="GO:0015970">
    <property type="term" value="P:guanosine tetraphosphate biosynthetic process"/>
    <property type="evidence" value="ECO:0007669"/>
    <property type="project" value="UniProtKB-UniRule"/>
</dbReference>
<dbReference type="SUPFAM" id="SSF109604">
    <property type="entry name" value="HD-domain/PDEase-like"/>
    <property type="match status" value="1"/>
</dbReference>
<evidence type="ECO:0000256" key="2">
    <source>
        <dbReference type="HAMAP-Rule" id="MF_01550"/>
    </source>
</evidence>
<dbReference type="InterPro" id="IPR050273">
    <property type="entry name" value="GppA/Ppx_hydrolase"/>
</dbReference>
<dbReference type="Pfam" id="PF21447">
    <property type="entry name" value="Ppx-GppA_III"/>
    <property type="match status" value="1"/>
</dbReference>
<dbReference type="Gene3D" id="3.30.420.40">
    <property type="match status" value="1"/>
</dbReference>
<dbReference type="InterPro" id="IPR048950">
    <property type="entry name" value="Ppx_GppA_C"/>
</dbReference>
<dbReference type="RefSeq" id="WP_106454794.1">
    <property type="nucleotide sequence ID" value="NZ_PXYH01000036.1"/>
</dbReference>
<gene>
    <name evidence="2" type="primary">gppA</name>
    <name evidence="5" type="ORF">C7I36_16605</name>
</gene>
<dbReference type="EMBL" id="PXYH01000036">
    <property type="protein sequence ID" value="PSJ36597.1"/>
    <property type="molecule type" value="Genomic_DNA"/>
</dbReference>
<evidence type="ECO:0000313" key="5">
    <source>
        <dbReference type="EMBL" id="PSJ36597.1"/>
    </source>
</evidence>
<dbReference type="PANTHER" id="PTHR30005:SF0">
    <property type="entry name" value="RETROGRADE REGULATION PROTEIN 2"/>
    <property type="match status" value="1"/>
</dbReference>
<feature type="domain" description="Ppx/GppA phosphatase N-terminal" evidence="3">
    <location>
        <begin position="21"/>
        <end position="300"/>
    </location>
</feature>
<keyword evidence="1 2" id="KW-0378">Hydrolase</keyword>
<comment type="similarity">
    <text evidence="2">Belongs to the GppA/Ppx family. GppA subfamily.</text>
</comment>
<dbReference type="UniPathway" id="UPA00908">
    <property type="reaction ID" value="UER00885"/>
</dbReference>
<evidence type="ECO:0000259" key="3">
    <source>
        <dbReference type="Pfam" id="PF02541"/>
    </source>
</evidence>
<dbReference type="GO" id="GO:0015949">
    <property type="term" value="P:nucleobase-containing small molecule interconversion"/>
    <property type="evidence" value="ECO:0007669"/>
    <property type="project" value="TreeGrafter"/>
</dbReference>
<organism evidence="5 6">
    <name type="scientific">Zobellella taiwanensis</name>
    <dbReference type="NCBI Taxonomy" id="347535"/>
    <lineage>
        <taxon>Bacteria</taxon>
        <taxon>Pseudomonadati</taxon>
        <taxon>Pseudomonadota</taxon>
        <taxon>Gammaproteobacteria</taxon>
        <taxon>Aeromonadales</taxon>
        <taxon>Aeromonadaceae</taxon>
        <taxon>Zobellella</taxon>
    </lineage>
</organism>
<dbReference type="NCBIfam" id="NF008260">
    <property type="entry name" value="PRK11031.1"/>
    <property type="match status" value="1"/>
</dbReference>
<dbReference type="GO" id="GO:0008894">
    <property type="term" value="F:guanosine-5'-triphosphate,3'-diphosphate diphosphatase activity"/>
    <property type="evidence" value="ECO:0007669"/>
    <property type="project" value="UniProtKB-UniRule"/>
</dbReference>
<comment type="catalytic activity">
    <reaction evidence="2">
        <text>guanosine 3'-diphosphate 5'-triphosphate + H2O = guanosine 3',5'-bis(diphosphate) + phosphate + H(+)</text>
        <dbReference type="Rhea" id="RHEA:13073"/>
        <dbReference type="ChEBI" id="CHEBI:15377"/>
        <dbReference type="ChEBI" id="CHEBI:15378"/>
        <dbReference type="ChEBI" id="CHEBI:43474"/>
        <dbReference type="ChEBI" id="CHEBI:77828"/>
        <dbReference type="ChEBI" id="CHEBI:142410"/>
        <dbReference type="EC" id="3.6.1.40"/>
    </reaction>
</comment>
<dbReference type="Gene3D" id="3.30.420.150">
    <property type="entry name" value="Exopolyphosphatase. Domain 2"/>
    <property type="match status" value="1"/>
</dbReference>
<dbReference type="Pfam" id="PF02541">
    <property type="entry name" value="Ppx-GppA"/>
    <property type="match status" value="1"/>
</dbReference>
<sequence length="495" mass="54217">MTNPALYAAIDLGSNSFHMLVVHEVEGACRILAKVKRKVRLAAGLQPDGTLDLDAMGRGWDCLRLFAEQLQDVPAGHVRIVGTATLRLATNIDVFLSRAEQILGHPIRIISGEEEAATIYQGVAWTSSGTGKRLVIDIGGASTELVIGEGTAPLLLNSLDMGCVTWLRAHFADGRLSEHNFEQAIGAAQQQLAPVAAAYLKLGWRTCIGASGTVQAIQEIMTSQGESEQITLAKLRQLQRQSMACGRLDALQLPGLQPERVPVFASGLAILIALFDTLAIESMVLAGGALREGLVYGMLGTRQECDAQERTADSLIARYQLDREQGERVRNTALRTLSQLSRPETDAGAAPMLGWAAMLYELGLCIEYKRAPEHAAYIISHIDLPGFTGAQKKLLAALLLNQRDDFRLEPLQHQNAVDTEQAILLARLLRLAIILCLRRTRGTVPEFRLQQDGCQLTLILPTGWSRQHHLRASELLAEARRQTEQGWPLEIVERD</sequence>
<dbReference type="EC" id="3.6.1.40" evidence="2"/>
<proteinExistence type="inferred from homology"/>
<dbReference type="SUPFAM" id="SSF53067">
    <property type="entry name" value="Actin-like ATPase domain"/>
    <property type="match status" value="2"/>
</dbReference>
<dbReference type="PANTHER" id="PTHR30005">
    <property type="entry name" value="EXOPOLYPHOSPHATASE"/>
    <property type="match status" value="1"/>
</dbReference>
<feature type="domain" description="Ppx/GppA phosphatase C-terminal" evidence="4">
    <location>
        <begin position="309"/>
        <end position="478"/>
    </location>
</feature>
<dbReference type="Proteomes" id="UP000242181">
    <property type="component" value="Unassembled WGS sequence"/>
</dbReference>
<dbReference type="InterPro" id="IPR023709">
    <property type="entry name" value="Guo-5TP_3DP_PyrP"/>
</dbReference>
<keyword evidence="6" id="KW-1185">Reference proteome</keyword>